<keyword evidence="1" id="KW-0418">Kinase</keyword>
<dbReference type="GO" id="GO:0016301">
    <property type="term" value="F:kinase activity"/>
    <property type="evidence" value="ECO:0007669"/>
    <property type="project" value="UniProtKB-KW"/>
</dbReference>
<dbReference type="InterPro" id="IPR052922">
    <property type="entry name" value="Cytidylate_Kinase-2"/>
</dbReference>
<proteinExistence type="predicted"/>
<sequence length="181" mass="20799">MKLHLFGASGSGVTTLGTALADVLGYPYFDSDTYYWEPTNPPFTVRRRPSERDQLIRDHLAGHEDWILGGSVINWGDHWLHAFDLAVFLWVPPAIRLERLKQREWSRSGDVIFTDSVRNNQYNEFISWASGYDDDTARGRTLTAHQTWMQTLSCPCIDIRGDTSVEQRANRILLEINRLTS</sequence>
<dbReference type="Gene3D" id="3.40.50.300">
    <property type="entry name" value="P-loop containing nucleotide triphosphate hydrolases"/>
    <property type="match status" value="1"/>
</dbReference>
<reference evidence="1 2" key="1">
    <citation type="submission" date="2018-08" db="EMBL/GenBank/DDBJ databases">
        <title>Fibrisoma montanum sp. nov., isolated from Danxia mountain soil.</title>
        <authorList>
            <person name="Huang Y."/>
        </authorList>
    </citation>
    <scope>NUCLEOTIDE SEQUENCE [LARGE SCALE GENOMIC DNA]</scope>
    <source>
        <strain evidence="1 2">HYT19</strain>
    </source>
</reference>
<dbReference type="PANTHER" id="PTHR37816">
    <property type="entry name" value="YALI0E33011P"/>
    <property type="match status" value="1"/>
</dbReference>
<dbReference type="SUPFAM" id="SSF52540">
    <property type="entry name" value="P-loop containing nucleoside triphosphate hydrolases"/>
    <property type="match status" value="1"/>
</dbReference>
<dbReference type="OrthoDB" id="9813917at2"/>
<keyword evidence="2" id="KW-1185">Reference proteome</keyword>
<dbReference type="PANTHER" id="PTHR37816:SF2">
    <property type="entry name" value="DNA TOPOLOGY MODULATION PROTEIN FLAR-RELATED PROTEIN"/>
    <property type="match status" value="1"/>
</dbReference>
<evidence type="ECO:0000313" key="2">
    <source>
        <dbReference type="Proteomes" id="UP000283523"/>
    </source>
</evidence>
<dbReference type="EMBL" id="QXED01000007">
    <property type="protein sequence ID" value="RIV19790.1"/>
    <property type="molecule type" value="Genomic_DNA"/>
</dbReference>
<keyword evidence="1" id="KW-0808">Transferase</keyword>
<name>A0A418M2I2_9BACT</name>
<dbReference type="InterPro" id="IPR027417">
    <property type="entry name" value="P-loop_NTPase"/>
</dbReference>
<protein>
    <submittedName>
        <fullName evidence="1">Adenylate kinase</fullName>
    </submittedName>
</protein>
<gene>
    <name evidence="1" type="ORF">DYU11_22955</name>
</gene>
<accession>A0A418M2I2</accession>
<dbReference type="NCBIfam" id="NF004861">
    <property type="entry name" value="PRK06217.1"/>
    <property type="match status" value="1"/>
</dbReference>
<dbReference type="AlphaFoldDB" id="A0A418M2I2"/>
<evidence type="ECO:0000313" key="1">
    <source>
        <dbReference type="EMBL" id="RIV19790.1"/>
    </source>
</evidence>
<comment type="caution">
    <text evidence="1">The sequence shown here is derived from an EMBL/GenBank/DDBJ whole genome shotgun (WGS) entry which is preliminary data.</text>
</comment>
<dbReference type="Proteomes" id="UP000283523">
    <property type="component" value="Unassembled WGS sequence"/>
</dbReference>
<dbReference type="RefSeq" id="WP_119670076.1">
    <property type="nucleotide sequence ID" value="NZ_QXED01000007.1"/>
</dbReference>
<organism evidence="1 2">
    <name type="scientific">Fibrisoma montanum</name>
    <dbReference type="NCBI Taxonomy" id="2305895"/>
    <lineage>
        <taxon>Bacteria</taxon>
        <taxon>Pseudomonadati</taxon>
        <taxon>Bacteroidota</taxon>
        <taxon>Cytophagia</taxon>
        <taxon>Cytophagales</taxon>
        <taxon>Spirosomataceae</taxon>
        <taxon>Fibrisoma</taxon>
    </lineage>
</organism>